<name>A0ABP7U1G6_9BURK</name>
<dbReference type="Proteomes" id="UP001501353">
    <property type="component" value="Unassembled WGS sequence"/>
</dbReference>
<comment type="caution">
    <text evidence="1">The sequence shown here is derived from an EMBL/GenBank/DDBJ whole genome shotgun (WGS) entry which is preliminary data.</text>
</comment>
<gene>
    <name evidence="1" type="ORF">GCM10022212_36880</name>
</gene>
<accession>A0ABP7U1G6</accession>
<sequence>MKMVGWLMDLLPCCAHQKEVTEGNVKIRALPDRRKARTETVVYRHRFYTRWANAIVLRHLKRISRHQKKE</sequence>
<keyword evidence="2" id="KW-1185">Reference proteome</keyword>
<dbReference type="EMBL" id="BAAAZE010000016">
    <property type="protein sequence ID" value="GAA4034192.1"/>
    <property type="molecule type" value="Genomic_DNA"/>
</dbReference>
<evidence type="ECO:0000313" key="2">
    <source>
        <dbReference type="Proteomes" id="UP001501353"/>
    </source>
</evidence>
<protein>
    <recommendedName>
        <fullName evidence="3">Secreted protein</fullName>
    </recommendedName>
</protein>
<proteinExistence type="predicted"/>
<reference evidence="2" key="1">
    <citation type="journal article" date="2019" name="Int. J. Syst. Evol. Microbiol.">
        <title>The Global Catalogue of Microorganisms (GCM) 10K type strain sequencing project: providing services to taxonomists for standard genome sequencing and annotation.</title>
        <authorList>
            <consortium name="The Broad Institute Genomics Platform"/>
            <consortium name="The Broad Institute Genome Sequencing Center for Infectious Disease"/>
            <person name="Wu L."/>
            <person name="Ma J."/>
        </authorList>
    </citation>
    <scope>NUCLEOTIDE SEQUENCE [LARGE SCALE GENOMIC DNA]</scope>
    <source>
        <strain evidence="2">JCM 16673</strain>
    </source>
</reference>
<evidence type="ECO:0000313" key="1">
    <source>
        <dbReference type="EMBL" id="GAA4034192.1"/>
    </source>
</evidence>
<evidence type="ECO:0008006" key="3">
    <source>
        <dbReference type="Google" id="ProtNLM"/>
    </source>
</evidence>
<organism evidence="1 2">
    <name type="scientific">Actimicrobium antarcticum</name>
    <dbReference type="NCBI Taxonomy" id="1051899"/>
    <lineage>
        <taxon>Bacteria</taxon>
        <taxon>Pseudomonadati</taxon>
        <taxon>Pseudomonadota</taxon>
        <taxon>Betaproteobacteria</taxon>
        <taxon>Burkholderiales</taxon>
        <taxon>Oxalobacteraceae</taxon>
        <taxon>Actimicrobium</taxon>
    </lineage>
</organism>